<dbReference type="EMBL" id="JAWZYT010005085">
    <property type="protein sequence ID" value="KAK4291650.1"/>
    <property type="molecule type" value="Genomic_DNA"/>
</dbReference>
<keyword evidence="2" id="KW-1185">Reference proteome</keyword>
<reference evidence="1" key="1">
    <citation type="submission" date="2023-11" db="EMBL/GenBank/DDBJ databases">
        <title>Genome assemblies of two species of porcelain crab, Petrolisthes cinctipes and Petrolisthes manimaculis (Anomura: Porcellanidae).</title>
        <authorList>
            <person name="Angst P."/>
        </authorList>
    </citation>
    <scope>NUCLEOTIDE SEQUENCE</scope>
    <source>
        <strain evidence="1">PB745_02</strain>
        <tissue evidence="1">Gill</tissue>
    </source>
</reference>
<accession>A0AAE1TQF6</accession>
<dbReference type="Proteomes" id="UP001292094">
    <property type="component" value="Unassembled WGS sequence"/>
</dbReference>
<name>A0AAE1TQF6_9EUCA</name>
<evidence type="ECO:0000313" key="2">
    <source>
        <dbReference type="Proteomes" id="UP001292094"/>
    </source>
</evidence>
<organism evidence="1 2">
    <name type="scientific">Petrolisthes manimaculis</name>
    <dbReference type="NCBI Taxonomy" id="1843537"/>
    <lineage>
        <taxon>Eukaryota</taxon>
        <taxon>Metazoa</taxon>
        <taxon>Ecdysozoa</taxon>
        <taxon>Arthropoda</taxon>
        <taxon>Crustacea</taxon>
        <taxon>Multicrustacea</taxon>
        <taxon>Malacostraca</taxon>
        <taxon>Eumalacostraca</taxon>
        <taxon>Eucarida</taxon>
        <taxon>Decapoda</taxon>
        <taxon>Pleocyemata</taxon>
        <taxon>Anomura</taxon>
        <taxon>Galatheoidea</taxon>
        <taxon>Porcellanidae</taxon>
        <taxon>Petrolisthes</taxon>
    </lineage>
</organism>
<sequence>MIPAFLDHERKQVVPLWNTLTFITLLQPLSLHFSPSQSLLHPVSRPSSLSFNLQLLATTTSVTSSISTGQTPDPKHQILLQAEELLTIGTFTDLY</sequence>
<gene>
    <name evidence="1" type="ORF">Pmani_035534</name>
</gene>
<comment type="caution">
    <text evidence="1">The sequence shown here is derived from an EMBL/GenBank/DDBJ whole genome shotgun (WGS) entry which is preliminary data.</text>
</comment>
<evidence type="ECO:0000313" key="1">
    <source>
        <dbReference type="EMBL" id="KAK4291650.1"/>
    </source>
</evidence>
<proteinExistence type="predicted"/>
<dbReference type="AlphaFoldDB" id="A0AAE1TQF6"/>
<protein>
    <submittedName>
        <fullName evidence="1">Uncharacterized protein</fullName>
    </submittedName>
</protein>